<feature type="compositionally biased region" description="Basic and acidic residues" evidence="1">
    <location>
        <begin position="1"/>
        <end position="15"/>
    </location>
</feature>
<feature type="region of interest" description="Disordered" evidence="1">
    <location>
        <begin position="608"/>
        <end position="638"/>
    </location>
</feature>
<gene>
    <name evidence="2" type="ORF">COO92_21340</name>
</gene>
<reference evidence="2 3" key="1">
    <citation type="submission" date="2017-09" db="EMBL/GenBank/DDBJ databases">
        <title>Biodiversity and function of Thalassospira species in the particle-attached aromatic-hydrocarbon-degrading consortia from the surface seawater of the China South Sea.</title>
        <authorList>
            <person name="Dong C."/>
            <person name="Lai Q."/>
            <person name="Shao Z."/>
        </authorList>
    </citation>
    <scope>NUCLEOTIDE SEQUENCE [LARGE SCALE GENOMIC DNA]</scope>
    <source>
        <strain evidence="2 3">139Z-12</strain>
    </source>
</reference>
<protein>
    <recommendedName>
        <fullName evidence="4">Portal protein</fullName>
    </recommendedName>
</protein>
<accession>A0A2N3L0K9</accession>
<dbReference type="RefSeq" id="WP_101304957.1">
    <property type="nucleotide sequence ID" value="NZ_NXGX01000015.1"/>
</dbReference>
<dbReference type="AlphaFoldDB" id="A0A2N3L0K9"/>
<dbReference type="EMBL" id="NXGX01000015">
    <property type="protein sequence ID" value="PKR56352.1"/>
    <property type="molecule type" value="Genomic_DNA"/>
</dbReference>
<feature type="region of interest" description="Disordered" evidence="1">
    <location>
        <begin position="1"/>
        <end position="20"/>
    </location>
</feature>
<evidence type="ECO:0008006" key="4">
    <source>
        <dbReference type="Google" id="ProtNLM"/>
    </source>
</evidence>
<feature type="compositionally biased region" description="Low complexity" evidence="1">
    <location>
        <begin position="618"/>
        <end position="635"/>
    </location>
</feature>
<evidence type="ECO:0000313" key="3">
    <source>
        <dbReference type="Proteomes" id="UP000233332"/>
    </source>
</evidence>
<comment type="caution">
    <text evidence="2">The sequence shown here is derived from an EMBL/GenBank/DDBJ whole genome shotgun (WGS) entry which is preliminary data.</text>
</comment>
<dbReference type="Proteomes" id="UP000233332">
    <property type="component" value="Unassembled WGS sequence"/>
</dbReference>
<name>A0A2N3L0K9_9PROT</name>
<evidence type="ECO:0000256" key="1">
    <source>
        <dbReference type="SAM" id="MobiDB-lite"/>
    </source>
</evidence>
<evidence type="ECO:0000313" key="2">
    <source>
        <dbReference type="EMBL" id="PKR56352.1"/>
    </source>
</evidence>
<sequence length="706" mass="79694">MDEVKTNDGVKEAGKSPESIVAHWKREISTALKREEDPRKLAKEAIDRYRAEEEGDSEDNMDFNVLYSNVETIVPSLYGQTPTPDIRRRFRDKDPVGREAAEMLERGTSYTLEAADFDTIMTAAAYDLELAGRSVARVRYTPFFRSAAGAPADGTEEGAADGLDHSPSAAAAYGEGEEADDELVYEEIEFETVNYDDFIHGPARRWVDVPWVGFRHFLTKDDVKDKFQGGAELAKTITFSANVTGDGKEQDTKPEDNVRRAEIWEIWCKETRTVYWICTTYAKQPLQQDEDPLKLAGFFPIPKPLFAVEHTGNLKFIPPYHFYKAHAQKLDTLEKRAGRIVKAMKAAGVADSRISELWDIESIEDGEFVPAEQMTEFLSNSGGSLSDHLWMLPIEKMAQALQYVRMEAEAVKQQIYEIMGISDILRGSSVASETATAQSIKAQWGSIRLQKRQREVQRFARDLIRIACEIMAERFQPDTFTMMTGVQLPSAMEQQQAQTMLAVAQQSQQPADPKAEEILKQPSIDDVMALLRDDAMRNFRIDIETDSTISGDAERDKENVTQLLAAVTQYIQGVAPMVQSGVLTKDVAVSMLLAAVRRFKLGREVESKLEELGEPSPEQAEQAKQQQAMQQQQQQLEEKKMQVELRKIELETQQSETEAQLKMQQMQMEAQFKAEEHRMKMRELGIDLQMKAVEATQPQGYPINGA</sequence>
<proteinExistence type="predicted"/>
<feature type="region of interest" description="Disordered" evidence="1">
    <location>
        <begin position="150"/>
        <end position="176"/>
    </location>
</feature>
<organism evidence="2 3">
    <name type="scientific">Thalassospira lohafexi</name>
    <dbReference type="NCBI Taxonomy" id="744227"/>
    <lineage>
        <taxon>Bacteria</taxon>
        <taxon>Pseudomonadati</taxon>
        <taxon>Pseudomonadota</taxon>
        <taxon>Alphaproteobacteria</taxon>
        <taxon>Rhodospirillales</taxon>
        <taxon>Thalassospiraceae</taxon>
        <taxon>Thalassospira</taxon>
    </lineage>
</organism>
<keyword evidence="3" id="KW-1185">Reference proteome</keyword>